<keyword evidence="10" id="KW-0175">Coiled coil</keyword>
<feature type="coiled-coil region" evidence="10">
    <location>
        <begin position="170"/>
        <end position="197"/>
    </location>
</feature>
<evidence type="ECO:0000256" key="5">
    <source>
        <dbReference type="ARBA" id="ARBA00022842"/>
    </source>
</evidence>
<dbReference type="EMBL" id="LR746276">
    <property type="protein sequence ID" value="CAA7406657.1"/>
    <property type="molecule type" value="Genomic_DNA"/>
</dbReference>
<feature type="active site" description="Proton donor" evidence="8">
    <location>
        <position position="36"/>
    </location>
</feature>
<evidence type="ECO:0000256" key="1">
    <source>
        <dbReference type="ARBA" id="ARBA00010501"/>
    </source>
</evidence>
<dbReference type="Proteomes" id="UP000663760">
    <property type="component" value="Chromosome 13"/>
</dbReference>
<dbReference type="Gene3D" id="3.40.50.12350">
    <property type="match status" value="1"/>
</dbReference>
<keyword evidence="3 9" id="KW-0479">Metal-binding</keyword>
<evidence type="ECO:0000256" key="4">
    <source>
        <dbReference type="ARBA" id="ARBA00022801"/>
    </source>
</evidence>
<dbReference type="PANTHER" id="PTHR10190">
    <property type="entry name" value="EYES ABSENT"/>
    <property type="match status" value="1"/>
</dbReference>
<organism evidence="11 12">
    <name type="scientific">Spirodela intermedia</name>
    <name type="common">Intermediate duckweed</name>
    <dbReference type="NCBI Taxonomy" id="51605"/>
    <lineage>
        <taxon>Eukaryota</taxon>
        <taxon>Viridiplantae</taxon>
        <taxon>Streptophyta</taxon>
        <taxon>Embryophyta</taxon>
        <taxon>Tracheophyta</taxon>
        <taxon>Spermatophyta</taxon>
        <taxon>Magnoliopsida</taxon>
        <taxon>Liliopsida</taxon>
        <taxon>Araceae</taxon>
        <taxon>Lemnoideae</taxon>
        <taxon>Spirodela</taxon>
    </lineage>
</organism>
<dbReference type="InterPro" id="IPR006545">
    <property type="entry name" value="EYA_dom"/>
</dbReference>
<dbReference type="PANTHER" id="PTHR10190:SF16">
    <property type="entry name" value="DEVELOPMENTAL PROTEIN EYES ABSENT"/>
    <property type="match status" value="1"/>
</dbReference>
<evidence type="ECO:0000256" key="7">
    <source>
        <dbReference type="ARBA" id="ARBA00051722"/>
    </source>
</evidence>
<evidence type="ECO:0000256" key="8">
    <source>
        <dbReference type="PIRSR" id="PIRSR628472-1"/>
    </source>
</evidence>
<gene>
    <name evidence="11" type="ORF">SI8410_13017335</name>
</gene>
<sequence>MDKSLGNAFTYSKRNNLAPPLSNIEGPLNVYIWDMDETLILLKSLLEGTYGVAIGSKDVQKGREIGKHWENRILQVCDDMFFYEQVENYNEPFITALRDYDDLQDLSDYDFKSDGFTAPFDDDNKRKLAYRFRTIAQKYEQGLHNIIDEGMIKLWDDLYSLTDKYADGWLSSARTLLDDISNRNKSLTNQLETENTADSSSAKCQNINVLVTSGSLIPSLVKCLLFRLDGLIAHENVYSSWEVGKLQCFKWIKEQFSGAEARFCVIGDGPEECGAAEIMRWPFVKIDLHPSGSGHRFPGLTLKMLGYYMDAVYGGSESEKSEGE</sequence>
<feature type="binding site" evidence="9">
    <location>
        <position position="36"/>
    </location>
    <ligand>
        <name>Mg(2+)</name>
        <dbReference type="ChEBI" id="CHEBI:18420"/>
    </ligand>
</feature>
<comment type="cofactor">
    <cofactor evidence="9">
        <name>Mg(2+)</name>
        <dbReference type="ChEBI" id="CHEBI:18420"/>
    </cofactor>
    <text evidence="9">Binds 1 Mg(2+) ion per subunit.</text>
</comment>
<evidence type="ECO:0000256" key="9">
    <source>
        <dbReference type="PIRSR" id="PIRSR628472-2"/>
    </source>
</evidence>
<evidence type="ECO:0000256" key="2">
    <source>
        <dbReference type="ARBA" id="ARBA00013064"/>
    </source>
</evidence>
<comment type="similarity">
    <text evidence="1">Belongs to the HAD-like hydrolase superfamily. EYA family.</text>
</comment>
<evidence type="ECO:0000313" key="11">
    <source>
        <dbReference type="EMBL" id="CAA7406657.1"/>
    </source>
</evidence>
<keyword evidence="4" id="KW-0378">Hydrolase</keyword>
<dbReference type="OrthoDB" id="167668at2759"/>
<dbReference type="GO" id="GO:0004725">
    <property type="term" value="F:protein tyrosine phosphatase activity"/>
    <property type="evidence" value="ECO:0007669"/>
    <property type="project" value="UniProtKB-EC"/>
</dbReference>
<comment type="catalytic activity">
    <reaction evidence="7">
        <text>O-phospho-L-tyrosyl-[protein] + H2O = L-tyrosyl-[protein] + phosphate</text>
        <dbReference type="Rhea" id="RHEA:10684"/>
        <dbReference type="Rhea" id="RHEA-COMP:10136"/>
        <dbReference type="Rhea" id="RHEA-COMP:20101"/>
        <dbReference type="ChEBI" id="CHEBI:15377"/>
        <dbReference type="ChEBI" id="CHEBI:43474"/>
        <dbReference type="ChEBI" id="CHEBI:46858"/>
        <dbReference type="ChEBI" id="CHEBI:61978"/>
        <dbReference type="EC" id="3.1.3.48"/>
    </reaction>
</comment>
<evidence type="ECO:0000313" key="12">
    <source>
        <dbReference type="Proteomes" id="UP000663760"/>
    </source>
</evidence>
<evidence type="ECO:0000256" key="10">
    <source>
        <dbReference type="SAM" id="Coils"/>
    </source>
</evidence>
<feature type="binding site" evidence="9">
    <location>
        <position position="34"/>
    </location>
    <ligand>
        <name>Mg(2+)</name>
        <dbReference type="ChEBI" id="CHEBI:18420"/>
    </ligand>
</feature>
<protein>
    <recommendedName>
        <fullName evidence="2">protein-tyrosine-phosphatase</fullName>
        <ecNumber evidence="2">3.1.3.48</ecNumber>
    </recommendedName>
</protein>
<evidence type="ECO:0000256" key="3">
    <source>
        <dbReference type="ARBA" id="ARBA00022723"/>
    </source>
</evidence>
<dbReference type="GO" id="GO:0030154">
    <property type="term" value="P:cell differentiation"/>
    <property type="evidence" value="ECO:0007669"/>
    <property type="project" value="TreeGrafter"/>
</dbReference>
<name>A0A7I8L9C3_SPIIN</name>
<dbReference type="GO" id="GO:0046872">
    <property type="term" value="F:metal ion binding"/>
    <property type="evidence" value="ECO:0007669"/>
    <property type="project" value="UniProtKB-KW"/>
</dbReference>
<keyword evidence="6" id="KW-0904">Protein phosphatase</keyword>
<accession>A0A7I8L9C3</accession>
<feature type="binding site" evidence="9">
    <location>
        <position position="268"/>
    </location>
    <ligand>
        <name>Mg(2+)</name>
        <dbReference type="ChEBI" id="CHEBI:18420"/>
    </ligand>
</feature>
<dbReference type="InterPro" id="IPR028472">
    <property type="entry name" value="EYA"/>
</dbReference>
<feature type="active site" description="Nucleophile" evidence="8">
    <location>
        <position position="34"/>
    </location>
</feature>
<dbReference type="GO" id="GO:0045739">
    <property type="term" value="P:positive regulation of DNA repair"/>
    <property type="evidence" value="ECO:0007669"/>
    <property type="project" value="TreeGrafter"/>
</dbReference>
<keyword evidence="12" id="KW-1185">Reference proteome</keyword>
<evidence type="ECO:0000256" key="6">
    <source>
        <dbReference type="ARBA" id="ARBA00022912"/>
    </source>
</evidence>
<keyword evidence="5 9" id="KW-0460">Magnesium</keyword>
<dbReference type="NCBIfam" id="TIGR01658">
    <property type="entry name" value="EYA-cons_domain"/>
    <property type="match status" value="1"/>
</dbReference>
<dbReference type="InterPro" id="IPR038102">
    <property type="entry name" value="EYA_dom_sf"/>
</dbReference>
<reference evidence="11" key="1">
    <citation type="submission" date="2020-02" db="EMBL/GenBank/DDBJ databases">
        <authorList>
            <person name="Scholz U."/>
            <person name="Mascher M."/>
            <person name="Fiebig A."/>
        </authorList>
    </citation>
    <scope>NUCLEOTIDE SEQUENCE</scope>
</reference>
<dbReference type="GO" id="GO:0005634">
    <property type="term" value="C:nucleus"/>
    <property type="evidence" value="ECO:0007669"/>
    <property type="project" value="TreeGrafter"/>
</dbReference>
<proteinExistence type="inferred from homology"/>
<dbReference type="EC" id="3.1.3.48" evidence="2"/>
<dbReference type="AlphaFoldDB" id="A0A7I8L9C3"/>